<dbReference type="WBParaSite" id="ES5_v2.g30939.t1">
    <property type="protein sequence ID" value="ES5_v2.g30939.t1"/>
    <property type="gene ID" value="ES5_v2.g30939"/>
</dbReference>
<sequence>MQIAESSDKKRRLKPSNSDSIDSKESFEVPESMLLEKFVLDFLKSDG</sequence>
<proteinExistence type="predicted"/>
<accession>A0AC34GMT3</accession>
<protein>
    <submittedName>
        <fullName evidence="2">Uncharacterized protein</fullName>
    </submittedName>
</protein>
<dbReference type="Proteomes" id="UP000887579">
    <property type="component" value="Unplaced"/>
</dbReference>
<evidence type="ECO:0000313" key="1">
    <source>
        <dbReference type="Proteomes" id="UP000887579"/>
    </source>
</evidence>
<reference evidence="2" key="1">
    <citation type="submission" date="2022-11" db="UniProtKB">
        <authorList>
            <consortium name="WormBaseParasite"/>
        </authorList>
    </citation>
    <scope>IDENTIFICATION</scope>
</reference>
<organism evidence="1 2">
    <name type="scientific">Panagrolaimus sp. ES5</name>
    <dbReference type="NCBI Taxonomy" id="591445"/>
    <lineage>
        <taxon>Eukaryota</taxon>
        <taxon>Metazoa</taxon>
        <taxon>Ecdysozoa</taxon>
        <taxon>Nematoda</taxon>
        <taxon>Chromadorea</taxon>
        <taxon>Rhabditida</taxon>
        <taxon>Tylenchina</taxon>
        <taxon>Panagrolaimomorpha</taxon>
        <taxon>Panagrolaimoidea</taxon>
        <taxon>Panagrolaimidae</taxon>
        <taxon>Panagrolaimus</taxon>
    </lineage>
</organism>
<evidence type="ECO:0000313" key="2">
    <source>
        <dbReference type="WBParaSite" id="ES5_v2.g30939.t1"/>
    </source>
</evidence>
<name>A0AC34GMT3_9BILA</name>